<protein>
    <recommendedName>
        <fullName evidence="2">Poly(A) RNA polymerase mitochondrial-like central palm domain-containing protein</fullName>
    </recommendedName>
</protein>
<dbReference type="InterPro" id="IPR054708">
    <property type="entry name" value="MTPAP-like_central"/>
</dbReference>
<keyword evidence="4" id="KW-1185">Reference proteome</keyword>
<feature type="domain" description="Poly(A) RNA polymerase mitochondrial-like central palm" evidence="2">
    <location>
        <begin position="46"/>
        <end position="185"/>
    </location>
</feature>
<evidence type="ECO:0000313" key="4">
    <source>
        <dbReference type="Proteomes" id="UP000008022"/>
    </source>
</evidence>
<dbReference type="CDD" id="cd05402">
    <property type="entry name" value="NT_PAP_TUTase"/>
    <property type="match status" value="1"/>
</dbReference>
<sequence length="498" mass="55030">MTGEDTTRSPPPSPPAVFSMPSSSSESTHVTRACRMSRVGGVGSPVYTMLRPKPLDYEQRTTLVHVFNNIANQIFGNNNGFPVVEAFGSFTMDLFTPRSDLDLSVNFTANTDDQYARKKKISAIRKFTKVLYSHQRNGIFCGVLPVVTARVPIVNVIDRGTGIECDITVENKDGMTRSMIFKFISSLDPRFQILSYLVKFWAKIHDVNSPRERTLSSMSIVSLVAFHLQRRPGILQYYPHGSDFESVERNTLAFKGFGRTNKETVAELFVSLISKLLSAESLWEHGLCASNFEASWISKTWKKGIGNLNKICRCLRDCALNLLDFMRGKLDTSKLKTLLFGCLKPDELVSKPRLKRGKRKRKPQTSPDSRYGLGKGKHAVHLVGSDQHANSTTAEAPQVVHRHPTQAKASTQCAHKPTPPFVIIPSGFGYSLSLQLPVAPQLSRGLLGRPPPVNLVHLNNGAQLPQQGLLLSLPSQQAAGSNSGVTYAGAQQLQRNEN</sequence>
<dbReference type="GO" id="GO:0016779">
    <property type="term" value="F:nucleotidyltransferase activity"/>
    <property type="evidence" value="ECO:0007669"/>
    <property type="project" value="TreeGrafter"/>
</dbReference>
<dbReference type="PANTHER" id="PTHR12271:SF114">
    <property type="entry name" value="OS09G0570600 PROTEIN"/>
    <property type="match status" value="1"/>
</dbReference>
<name>A0A0E0QVC7_ORYRU</name>
<evidence type="ECO:0000313" key="3">
    <source>
        <dbReference type="EnsemblPlants" id="ORUFI09G21890.2"/>
    </source>
</evidence>
<dbReference type="InterPro" id="IPR043519">
    <property type="entry name" value="NT_sf"/>
</dbReference>
<evidence type="ECO:0000259" key="2">
    <source>
        <dbReference type="Pfam" id="PF22600"/>
    </source>
</evidence>
<proteinExistence type="predicted"/>
<dbReference type="GO" id="GO:0031123">
    <property type="term" value="P:RNA 3'-end processing"/>
    <property type="evidence" value="ECO:0007669"/>
    <property type="project" value="TreeGrafter"/>
</dbReference>
<dbReference type="Gene3D" id="3.30.460.10">
    <property type="entry name" value="Beta Polymerase, domain 2"/>
    <property type="match status" value="1"/>
</dbReference>
<dbReference type="Pfam" id="PF22600">
    <property type="entry name" value="MTPAP-like_central"/>
    <property type="match status" value="1"/>
</dbReference>
<organism evidence="3 4">
    <name type="scientific">Oryza rufipogon</name>
    <name type="common">Brownbeard rice</name>
    <name type="synonym">Asian wild rice</name>
    <dbReference type="NCBI Taxonomy" id="4529"/>
    <lineage>
        <taxon>Eukaryota</taxon>
        <taxon>Viridiplantae</taxon>
        <taxon>Streptophyta</taxon>
        <taxon>Embryophyta</taxon>
        <taxon>Tracheophyta</taxon>
        <taxon>Spermatophyta</taxon>
        <taxon>Magnoliopsida</taxon>
        <taxon>Liliopsida</taxon>
        <taxon>Poales</taxon>
        <taxon>Poaceae</taxon>
        <taxon>BOP clade</taxon>
        <taxon>Oryzoideae</taxon>
        <taxon>Oryzeae</taxon>
        <taxon>Oryzinae</taxon>
        <taxon>Oryza</taxon>
    </lineage>
</organism>
<dbReference type="EnsemblPlants" id="ORUFI09G21890.2">
    <property type="protein sequence ID" value="ORUFI09G21890.2"/>
    <property type="gene ID" value="ORUFI09G21890"/>
</dbReference>
<accession>A0A0E0QVC7</accession>
<feature type="region of interest" description="Disordered" evidence="1">
    <location>
        <begin position="1"/>
        <end position="29"/>
    </location>
</feature>
<evidence type="ECO:0000256" key="1">
    <source>
        <dbReference type="SAM" id="MobiDB-lite"/>
    </source>
</evidence>
<dbReference type="Gramene" id="ORUFI09G21890.2">
    <property type="protein sequence ID" value="ORUFI09G21890.2"/>
    <property type="gene ID" value="ORUFI09G21890"/>
</dbReference>
<dbReference type="SUPFAM" id="SSF81301">
    <property type="entry name" value="Nucleotidyltransferase"/>
    <property type="match status" value="1"/>
</dbReference>
<feature type="region of interest" description="Disordered" evidence="1">
    <location>
        <begin position="351"/>
        <end position="374"/>
    </location>
</feature>
<dbReference type="AlphaFoldDB" id="A0A0E0QVC7"/>
<reference evidence="3" key="2">
    <citation type="submission" date="2015-06" db="UniProtKB">
        <authorList>
            <consortium name="EnsemblPlants"/>
        </authorList>
    </citation>
    <scope>IDENTIFICATION</scope>
</reference>
<feature type="compositionally biased region" description="Low complexity" evidence="1">
    <location>
        <begin position="16"/>
        <end position="27"/>
    </location>
</feature>
<dbReference type="Gene3D" id="1.10.1410.10">
    <property type="match status" value="1"/>
</dbReference>
<dbReference type="Proteomes" id="UP000008022">
    <property type="component" value="Unassembled WGS sequence"/>
</dbReference>
<feature type="compositionally biased region" description="Basic residues" evidence="1">
    <location>
        <begin position="352"/>
        <end position="363"/>
    </location>
</feature>
<dbReference type="SUPFAM" id="SSF81631">
    <property type="entry name" value="PAP/OAS1 substrate-binding domain"/>
    <property type="match status" value="1"/>
</dbReference>
<reference evidence="4" key="1">
    <citation type="submission" date="2013-06" db="EMBL/GenBank/DDBJ databases">
        <authorList>
            <person name="Zhao Q."/>
        </authorList>
    </citation>
    <scope>NUCLEOTIDE SEQUENCE</scope>
    <source>
        <strain evidence="4">cv. W1943</strain>
    </source>
</reference>
<dbReference type="PANTHER" id="PTHR12271">
    <property type="entry name" value="POLY A POLYMERASE CID PAP -RELATED"/>
    <property type="match status" value="1"/>
</dbReference>